<dbReference type="EMBL" id="BAAAQT010000005">
    <property type="protein sequence ID" value="GAA2171846.1"/>
    <property type="molecule type" value="Genomic_DNA"/>
</dbReference>
<sequence>MSLPLAVERRMADAGAVRRIAAGVVLAMTAALVGCASDAAPAPSASDQPAPPVLSAEIVQGRGDVAGGVVGIVVTNESDAEIVVDHAEYRSNALVEPLVGGDDSTIPAGASRALRGELPEPTCDDAAVVDEVVVVLDDGTEVRVDPGDPYGQIPTLTEAPCTRLDVEAVATLTWLPLETADPVLGGQATVRLEVAPTGAGTLEVVSVASTVLLSMVDATGARVSSTPIGVAVVPGGAAQTVAFVLQPGRCDAHAIAEDKQGTIFVFDVVLDGEARTLRLPSDAATRDALLGYAAASCGLM</sequence>
<dbReference type="Proteomes" id="UP001501599">
    <property type="component" value="Unassembled WGS sequence"/>
</dbReference>
<organism evidence="1 2">
    <name type="scientific">Agrococcus versicolor</name>
    <dbReference type="NCBI Taxonomy" id="501482"/>
    <lineage>
        <taxon>Bacteria</taxon>
        <taxon>Bacillati</taxon>
        <taxon>Actinomycetota</taxon>
        <taxon>Actinomycetes</taxon>
        <taxon>Micrococcales</taxon>
        <taxon>Microbacteriaceae</taxon>
        <taxon>Agrococcus</taxon>
    </lineage>
</organism>
<evidence type="ECO:0000313" key="1">
    <source>
        <dbReference type="EMBL" id="GAA2171846.1"/>
    </source>
</evidence>
<name>A0ABP5MBE2_9MICO</name>
<gene>
    <name evidence="1" type="ORF">GCM10009846_07420</name>
</gene>
<proteinExistence type="predicted"/>
<dbReference type="RefSeq" id="WP_344340467.1">
    <property type="nucleotide sequence ID" value="NZ_BAAAQT010000005.1"/>
</dbReference>
<evidence type="ECO:0000313" key="2">
    <source>
        <dbReference type="Proteomes" id="UP001501599"/>
    </source>
</evidence>
<comment type="caution">
    <text evidence="1">The sequence shown here is derived from an EMBL/GenBank/DDBJ whole genome shotgun (WGS) entry which is preliminary data.</text>
</comment>
<reference evidence="2" key="1">
    <citation type="journal article" date="2019" name="Int. J. Syst. Evol. Microbiol.">
        <title>The Global Catalogue of Microorganisms (GCM) 10K type strain sequencing project: providing services to taxonomists for standard genome sequencing and annotation.</title>
        <authorList>
            <consortium name="The Broad Institute Genomics Platform"/>
            <consortium name="The Broad Institute Genome Sequencing Center for Infectious Disease"/>
            <person name="Wu L."/>
            <person name="Ma J."/>
        </authorList>
    </citation>
    <scope>NUCLEOTIDE SEQUENCE [LARGE SCALE GENOMIC DNA]</scope>
    <source>
        <strain evidence="2">JCM 16026</strain>
    </source>
</reference>
<protein>
    <submittedName>
        <fullName evidence="1">Uncharacterized protein</fullName>
    </submittedName>
</protein>
<keyword evidence="2" id="KW-1185">Reference proteome</keyword>
<accession>A0ABP5MBE2</accession>